<dbReference type="OrthoDB" id="2456373at2"/>
<evidence type="ECO:0000313" key="2">
    <source>
        <dbReference type="EMBL" id="PWI25073.1"/>
    </source>
</evidence>
<dbReference type="EMBL" id="QFVR01000012">
    <property type="protein sequence ID" value="PWI25073.1"/>
    <property type="molecule type" value="Genomic_DNA"/>
</dbReference>
<keyword evidence="3" id="KW-1185">Reference proteome</keyword>
<gene>
    <name evidence="2" type="ORF">DEX24_10020</name>
</gene>
<dbReference type="Proteomes" id="UP000245938">
    <property type="component" value="Unassembled WGS sequence"/>
</dbReference>
<evidence type="ECO:0000256" key="1">
    <source>
        <dbReference type="SAM" id="Phobius"/>
    </source>
</evidence>
<name>A0A2U3AKM0_9BACL</name>
<keyword evidence="1" id="KW-0472">Membrane</keyword>
<keyword evidence="1" id="KW-0812">Transmembrane</keyword>
<dbReference type="RefSeq" id="WP_109306299.1">
    <property type="nucleotide sequence ID" value="NZ_BJUF01000023.1"/>
</dbReference>
<reference evidence="2 3" key="1">
    <citation type="submission" date="2018-05" db="EMBL/GenBank/DDBJ databases">
        <title>Kurthia sibirica genome sequence.</title>
        <authorList>
            <person name="Maclea K.S."/>
            <person name="Goen A.E."/>
        </authorList>
    </citation>
    <scope>NUCLEOTIDE SEQUENCE [LARGE SCALE GENOMIC DNA]</scope>
    <source>
        <strain evidence="2 3">ATCC 49154</strain>
    </source>
</reference>
<evidence type="ECO:0000313" key="3">
    <source>
        <dbReference type="Proteomes" id="UP000245938"/>
    </source>
</evidence>
<sequence length="163" mass="19199">MKKKYYFILLGIILVTATFYILLGKGGMDPRVVVEAYDKEWGIVIPNPTEEKAVFASEANDDGHGQWLTVYSYEEQADFSNSNMELVTEEKRVFYNKKIQKFEQDTFSAYSKKAQKDMELAFEDHHLKVKKGDYAFYKKKEDGQSYFIAIYSNKELYTYNWHE</sequence>
<feature type="transmembrane region" description="Helical" evidence="1">
    <location>
        <begin position="6"/>
        <end position="23"/>
    </location>
</feature>
<organism evidence="2 3">
    <name type="scientific">Kurthia sibirica</name>
    <dbReference type="NCBI Taxonomy" id="202750"/>
    <lineage>
        <taxon>Bacteria</taxon>
        <taxon>Bacillati</taxon>
        <taxon>Bacillota</taxon>
        <taxon>Bacilli</taxon>
        <taxon>Bacillales</taxon>
        <taxon>Caryophanaceae</taxon>
        <taxon>Kurthia</taxon>
    </lineage>
</organism>
<comment type="caution">
    <text evidence="2">The sequence shown here is derived from an EMBL/GenBank/DDBJ whole genome shotgun (WGS) entry which is preliminary data.</text>
</comment>
<protein>
    <submittedName>
        <fullName evidence="2">Uncharacterized protein</fullName>
    </submittedName>
</protein>
<accession>A0A2U3AKM0</accession>
<proteinExistence type="predicted"/>
<dbReference type="AlphaFoldDB" id="A0A2U3AKM0"/>
<keyword evidence="1" id="KW-1133">Transmembrane helix</keyword>